<proteinExistence type="predicted"/>
<evidence type="ECO:0000313" key="1">
    <source>
        <dbReference type="EMBL" id="SHM04863.1"/>
    </source>
</evidence>
<dbReference type="RefSeq" id="WP_073064025.1">
    <property type="nucleotide sequence ID" value="NZ_FRCK01000003.1"/>
</dbReference>
<name>A0A1M7FLG6_9RHOB</name>
<evidence type="ECO:0000313" key="2">
    <source>
        <dbReference type="Proteomes" id="UP000184444"/>
    </source>
</evidence>
<dbReference type="Proteomes" id="UP000184444">
    <property type="component" value="Unassembled WGS sequence"/>
</dbReference>
<dbReference type="EMBL" id="FRCK01000003">
    <property type="protein sequence ID" value="SHM04863.1"/>
    <property type="molecule type" value="Genomic_DNA"/>
</dbReference>
<accession>A0A1M7FLG6</accession>
<protein>
    <submittedName>
        <fullName evidence="1">Uncharacterized protein</fullName>
    </submittedName>
</protein>
<sequence>MTHRPAAPSAIPAGLSHYYRASDLSGLRLALWEDAGSASLAAYLREAGAAVEVLPPGDGAGQGMPPLPLRARCAPGAGGAGKTGGGLSAVNGHPGGAAVLELDAAVVNLGDPNPLARRLQATGVPFVIFTDHPERCLEHYPAGSCVHSEDGPEALASAVLLHVAIFRSGLPVTPDLSGPGMSLIEMVPGLRAMARVLVPDAALADDLLAEAMVQALAYVPALGSEAEVGALLVMLIERLWHRQKLSRPC</sequence>
<dbReference type="AlphaFoldDB" id="A0A1M7FLG6"/>
<dbReference type="OrthoDB" id="7771250at2"/>
<keyword evidence="2" id="KW-1185">Reference proteome</keyword>
<organism evidence="1 2">
    <name type="scientific">Paracoccus solventivorans</name>
    <dbReference type="NCBI Taxonomy" id="53463"/>
    <lineage>
        <taxon>Bacteria</taxon>
        <taxon>Pseudomonadati</taxon>
        <taxon>Pseudomonadota</taxon>
        <taxon>Alphaproteobacteria</taxon>
        <taxon>Rhodobacterales</taxon>
        <taxon>Paracoccaceae</taxon>
        <taxon>Paracoccus</taxon>
    </lineage>
</organism>
<gene>
    <name evidence="1" type="ORF">SAMN05444389_103120</name>
</gene>
<reference evidence="2" key="1">
    <citation type="submission" date="2016-11" db="EMBL/GenBank/DDBJ databases">
        <authorList>
            <person name="Varghese N."/>
            <person name="Submissions S."/>
        </authorList>
    </citation>
    <scope>NUCLEOTIDE SEQUENCE [LARGE SCALE GENOMIC DNA]</scope>
    <source>
        <strain evidence="2">DSM 6637</strain>
    </source>
</reference>